<dbReference type="OrthoDB" id="512438at2759"/>
<dbReference type="PROSITE" id="PS51318">
    <property type="entry name" value="TAT"/>
    <property type="match status" value="1"/>
</dbReference>
<protein>
    <recommendedName>
        <fullName evidence="3">PsbP C-terminal domain-containing protein</fullName>
    </recommendedName>
</protein>
<dbReference type="STRING" id="554065.E1ZFJ5"/>
<keyword evidence="2" id="KW-1185">Reference proteome</keyword>
<evidence type="ECO:0008006" key="3">
    <source>
        <dbReference type="Google" id="ProtNLM"/>
    </source>
</evidence>
<dbReference type="FunCoup" id="E1ZFJ5">
    <property type="interactions" value="612"/>
</dbReference>
<evidence type="ECO:0000313" key="2">
    <source>
        <dbReference type="Proteomes" id="UP000008141"/>
    </source>
</evidence>
<evidence type="ECO:0000313" key="1">
    <source>
        <dbReference type="EMBL" id="EFN55290.1"/>
    </source>
</evidence>
<dbReference type="InParanoid" id="E1ZFJ5"/>
<name>E1ZFJ5_CHLVA</name>
<reference evidence="1 2" key="1">
    <citation type="journal article" date="2010" name="Plant Cell">
        <title>The Chlorella variabilis NC64A genome reveals adaptation to photosymbiosis, coevolution with viruses, and cryptic sex.</title>
        <authorList>
            <person name="Blanc G."/>
            <person name="Duncan G."/>
            <person name="Agarkova I."/>
            <person name="Borodovsky M."/>
            <person name="Gurnon J."/>
            <person name="Kuo A."/>
            <person name="Lindquist E."/>
            <person name="Lucas S."/>
            <person name="Pangilinan J."/>
            <person name="Polle J."/>
            <person name="Salamov A."/>
            <person name="Terry A."/>
            <person name="Yamada T."/>
            <person name="Dunigan D.D."/>
            <person name="Grigoriev I.V."/>
            <person name="Claverie J.M."/>
            <person name="Van Etten J.L."/>
        </authorList>
    </citation>
    <scope>NUCLEOTIDE SEQUENCE [LARGE SCALE GENOMIC DNA]</scope>
    <source>
        <strain evidence="1 2">NC64A</strain>
    </source>
</reference>
<dbReference type="OMA" id="ANDKQWA"/>
<dbReference type="GeneID" id="17354585"/>
<dbReference type="InterPro" id="IPR016123">
    <property type="entry name" value="Mog1/PsbP_a/b/a-sand"/>
</dbReference>
<gene>
    <name evidence="1" type="ORF">CHLNCDRAFT_134225</name>
</gene>
<dbReference type="Proteomes" id="UP000008141">
    <property type="component" value="Unassembled WGS sequence"/>
</dbReference>
<sequence length="227" mass="24212">MRPSSEPQSLEGPDASRRGALLGMATVLAGASLSAAAPQLASAATPVVAVGTYLPAADGLPGFCLYSPDSKKTPAIRAGVIKPEPAYYQFAVPESWSEAPLLNPLTGNFCMPRCEEPWYEFKFEDGKEGTAQLVVTELQKLGAKRSATTADLGAPEQLIPRIGNFITGSFVPDEEDIVSAVPKKGADGLTYYVYEEGLAYLFIVTANDKQWGAAESKLRTMLESFQA</sequence>
<dbReference type="SUPFAM" id="SSF55724">
    <property type="entry name" value="Mog1p/PsbP-like"/>
    <property type="match status" value="1"/>
</dbReference>
<proteinExistence type="predicted"/>
<dbReference type="InterPro" id="IPR006311">
    <property type="entry name" value="TAT_signal"/>
</dbReference>
<dbReference type="EMBL" id="GL433845">
    <property type="protein sequence ID" value="EFN55290.1"/>
    <property type="molecule type" value="Genomic_DNA"/>
</dbReference>
<dbReference type="AlphaFoldDB" id="E1ZFJ5"/>
<accession>E1ZFJ5</accession>
<dbReference type="RefSeq" id="XP_005847392.1">
    <property type="nucleotide sequence ID" value="XM_005847330.1"/>
</dbReference>
<dbReference type="eggNOG" id="ENOG502QT2I">
    <property type="taxonomic scope" value="Eukaryota"/>
</dbReference>
<dbReference type="KEGG" id="cvr:CHLNCDRAFT_134225"/>
<dbReference type="Gene3D" id="3.40.1000.10">
    <property type="entry name" value="Mog1/PsbP, alpha/beta/alpha sandwich"/>
    <property type="match status" value="1"/>
</dbReference>
<organism evidence="2">
    <name type="scientific">Chlorella variabilis</name>
    <name type="common">Green alga</name>
    <dbReference type="NCBI Taxonomy" id="554065"/>
    <lineage>
        <taxon>Eukaryota</taxon>
        <taxon>Viridiplantae</taxon>
        <taxon>Chlorophyta</taxon>
        <taxon>core chlorophytes</taxon>
        <taxon>Trebouxiophyceae</taxon>
        <taxon>Chlorellales</taxon>
        <taxon>Chlorellaceae</taxon>
        <taxon>Chlorella clade</taxon>
        <taxon>Chlorella</taxon>
    </lineage>
</organism>